<dbReference type="Gene3D" id="3.90.190.10">
    <property type="entry name" value="Protein tyrosine phosphatase superfamily"/>
    <property type="match status" value="1"/>
</dbReference>
<feature type="region of interest" description="Disordered" evidence="9">
    <location>
        <begin position="1698"/>
        <end position="1724"/>
    </location>
</feature>
<dbReference type="GO" id="GO:0004725">
    <property type="term" value="F:protein tyrosine phosphatase activity"/>
    <property type="evidence" value="ECO:0007669"/>
    <property type="project" value="UniProtKB-EC"/>
</dbReference>
<dbReference type="PANTHER" id="PTHR22774">
    <property type="entry name" value="CHOREIN N-TERMINAL DOMAIN-CONTAINING PROTEIN"/>
    <property type="match status" value="1"/>
</dbReference>
<dbReference type="CDD" id="cd14604">
    <property type="entry name" value="PTPc-N12"/>
    <property type="match status" value="1"/>
</dbReference>
<comment type="similarity">
    <text evidence="7">Belongs to the protein-tyrosine phosphatase family. Non-receptor class 4 subfamily.</text>
</comment>
<feature type="region of interest" description="Disordered" evidence="9">
    <location>
        <begin position="487"/>
        <end position="506"/>
    </location>
</feature>
<evidence type="ECO:0000259" key="11">
    <source>
        <dbReference type="PROSITE" id="PS50056"/>
    </source>
</evidence>
<dbReference type="InterPro" id="IPR029021">
    <property type="entry name" value="Prot-tyrosine_phosphatase-like"/>
</dbReference>
<dbReference type="Pfam" id="PF24917">
    <property type="entry name" value="BLTP3A_B"/>
    <property type="match status" value="2"/>
</dbReference>
<keyword evidence="5" id="KW-0378">Hydrolase</keyword>
<dbReference type="SMART" id="SM00404">
    <property type="entry name" value="PTPc_motif"/>
    <property type="match status" value="1"/>
</dbReference>
<evidence type="ECO:0000256" key="9">
    <source>
        <dbReference type="SAM" id="MobiDB-lite"/>
    </source>
</evidence>
<feature type="compositionally biased region" description="Basic and acidic residues" evidence="9">
    <location>
        <begin position="2076"/>
        <end position="2087"/>
    </location>
</feature>
<evidence type="ECO:0000256" key="6">
    <source>
        <dbReference type="ARBA" id="ARBA00022912"/>
    </source>
</evidence>
<feature type="domain" description="Tyrosine specific protein phosphatases" evidence="11">
    <location>
        <begin position="207"/>
        <end position="284"/>
    </location>
</feature>
<evidence type="ECO:0000313" key="12">
    <source>
        <dbReference type="EMBL" id="KAK3526252.1"/>
    </source>
</evidence>
<gene>
    <name evidence="12" type="ORF">QTP70_020402</name>
</gene>
<keyword evidence="8" id="KW-0175">Coiled coil</keyword>
<evidence type="ECO:0000256" key="8">
    <source>
        <dbReference type="SAM" id="Coils"/>
    </source>
</evidence>
<feature type="compositionally biased region" description="Basic and acidic residues" evidence="9">
    <location>
        <begin position="635"/>
        <end position="650"/>
    </location>
</feature>
<dbReference type="InterPro" id="IPR000242">
    <property type="entry name" value="PTP_cat"/>
</dbReference>
<dbReference type="InterPro" id="IPR026728">
    <property type="entry name" value="BLTP3A/B"/>
</dbReference>
<proteinExistence type="inferred from homology"/>
<comment type="caution">
    <text evidence="12">The sequence shown here is derived from an EMBL/GenBank/DDBJ whole genome shotgun (WGS) entry which is preliminary data.</text>
</comment>
<feature type="region of interest" description="Disordered" evidence="9">
    <location>
        <begin position="1644"/>
        <end position="1674"/>
    </location>
</feature>
<dbReference type="PROSITE" id="PS00383">
    <property type="entry name" value="TYR_PHOSPHATASE_1"/>
    <property type="match status" value="1"/>
</dbReference>
<feature type="region of interest" description="Disordered" evidence="9">
    <location>
        <begin position="2013"/>
        <end position="2032"/>
    </location>
</feature>
<dbReference type="SMART" id="SM00194">
    <property type="entry name" value="PTPc"/>
    <property type="match status" value="1"/>
</dbReference>
<dbReference type="PROSITE" id="PS50055">
    <property type="entry name" value="TYR_PHOSPHATASE_PTP"/>
    <property type="match status" value="1"/>
</dbReference>
<feature type="compositionally biased region" description="Low complexity" evidence="9">
    <location>
        <begin position="1698"/>
        <end position="1707"/>
    </location>
</feature>
<dbReference type="InterPro" id="IPR047251">
    <property type="entry name" value="PTN12_cat"/>
</dbReference>
<feature type="compositionally biased region" description="Polar residues" evidence="9">
    <location>
        <begin position="450"/>
        <end position="462"/>
    </location>
</feature>
<feature type="compositionally biased region" description="Low complexity" evidence="9">
    <location>
        <begin position="1645"/>
        <end position="1658"/>
    </location>
</feature>
<feature type="coiled-coil region" evidence="8">
    <location>
        <begin position="2112"/>
        <end position="2146"/>
    </location>
</feature>
<protein>
    <recommendedName>
        <fullName evidence="2">protein-tyrosine-phosphatase</fullName>
        <ecNumber evidence="2">3.1.3.48</ecNumber>
    </recommendedName>
</protein>
<keyword evidence="4" id="KW-0597">Phosphoprotein</keyword>
<dbReference type="Proteomes" id="UP001274896">
    <property type="component" value="Unassembled WGS sequence"/>
</dbReference>
<dbReference type="InterPro" id="IPR003595">
    <property type="entry name" value="Tyr_Pase_cat"/>
</dbReference>
<feature type="region of interest" description="Disordered" evidence="9">
    <location>
        <begin position="306"/>
        <end position="341"/>
    </location>
</feature>
<keyword evidence="6" id="KW-0904">Protein phosphatase</keyword>
<dbReference type="PANTHER" id="PTHR22774:SF17">
    <property type="entry name" value="BRIDGE-LIKE LIPID TRANSFER PROTEIN FAMILY MEMBER 3B"/>
    <property type="match status" value="1"/>
</dbReference>
<feature type="compositionally biased region" description="Polar residues" evidence="9">
    <location>
        <begin position="599"/>
        <end position="608"/>
    </location>
</feature>
<evidence type="ECO:0000259" key="10">
    <source>
        <dbReference type="PROSITE" id="PS50055"/>
    </source>
</evidence>
<dbReference type="EMBL" id="JAUCMX010000013">
    <property type="protein sequence ID" value="KAK3526252.1"/>
    <property type="molecule type" value="Genomic_DNA"/>
</dbReference>
<name>A0AAE0QMQ8_9TELE</name>
<dbReference type="FunFam" id="3.90.190.10:FF:000045">
    <property type="entry name" value="Tyrosine-protein phosphatase non-receptor type 12"/>
    <property type="match status" value="1"/>
</dbReference>
<feature type="compositionally biased region" description="Basic and acidic residues" evidence="9">
    <location>
        <begin position="1709"/>
        <end position="1724"/>
    </location>
</feature>
<feature type="domain" description="Tyrosine-protein phosphatase" evidence="10">
    <location>
        <begin position="28"/>
        <end position="293"/>
    </location>
</feature>
<evidence type="ECO:0000256" key="1">
    <source>
        <dbReference type="ARBA" id="ARBA00004496"/>
    </source>
</evidence>
<feature type="compositionally biased region" description="Polar residues" evidence="9">
    <location>
        <begin position="511"/>
        <end position="522"/>
    </location>
</feature>
<evidence type="ECO:0000256" key="7">
    <source>
        <dbReference type="ARBA" id="ARBA00034734"/>
    </source>
</evidence>
<evidence type="ECO:0000256" key="5">
    <source>
        <dbReference type="ARBA" id="ARBA00022801"/>
    </source>
</evidence>
<dbReference type="InterPro" id="IPR000387">
    <property type="entry name" value="Tyr_Pase_dom"/>
</dbReference>
<evidence type="ECO:0000256" key="4">
    <source>
        <dbReference type="ARBA" id="ARBA00022553"/>
    </source>
</evidence>
<keyword evidence="13" id="KW-1185">Reference proteome</keyword>
<sequence>MDQANILRKFIQGVHAMRSGDQRGEDNFGSDFMRLRRLSTKYKTEKIYPTNVGEREENVKKNRYKDILPFDHSRVKVTLKTSNLDTDYINANFIKGVDGPEAYIATQGPLPNTVLDFWRMIWEYHVAVIIMACREFEMGRKKCERYYPQFGDEPMSFGPFRISCESEQARIDYFIRSLTVEFDNESRTLTQFHYINWPDHDVPSSFDSILDMIALMRQCQEHDDVPICVHCSAGCGRTGAICAIDYTWNLLKTGRIPEDFNVFQLIQEMRTQRHSAVQTKEQYELVHRAIAQLFEKQLLLLESPTNSELTDGMDEGSPEKPSQNSDEDQWDTPPPKPPRIRRSLLSGNQISAISNLCKNKPLCLNITRMNEVCHLVVTLLSALCLSSQVEGEVQEEILQAPQPRPVPPILTPSPPSAFPTVSDVRQENDRYHPKPVLHLLASEHEPDLNENYTGGPQGVSTMPASVPAPSPPESNKHTPLSVEIKKVPLQEGPRSFESSGALQRTHAFKVRTNNSSLSQDSENPPRPDHLPLRANKGQVVWTRSANPTSGSSLLSGPALEGAGAPRTALSFTNPLHSDHSDPEPEDGEDSLPVSHHTDSQSSVSTATGKFSAAPHDDSVHRKVTSMSIAGVCSKADAETERGQENGKHTDTGAINKADMRPDSETVSQMDFKNGTKREGQWLAVRNSEGQWLAVRNSEGQWLAVRNSEGQWLAVRNSEGQWLAVRNSEGQWLAVRNSEGQWLAVRNSEGQVSGWLLGTARVRFAKNLSPDKINLSTLKGEGHLTNLELDEEVLQNMLDLPTWLAINKVFCNKAAIRIPWTKLKTNPITLSLDKVVMEMSTCDEPRPPNGPSPIAIASGQSEYGFAEKVVEGISLSVNSIIIRISAKAFNASFELSQLQVYSVNTSWVTSDLRYTRIQDPACGEILTFKEVSWQMIRIEADAIQSSEHEMLSAPIRLITNQSKIRVTLKRRMKDCHVVASKLILILDDLLWVLTDSQLKAMVQYAKSLSEAMEKSALQRKSMASDSSQATMAPVSTQHVHTQQASAASDPSASMAHLFNAFNVCETSHHLQITHLDLHICDDIHAKDRGIEKRIQGGAMQLSFSSITIDYYPFHRAGETCQHWMHYSDATKARETWARALLEEYRSNMEMLKNAVSGQSQSSPQHEELSAGVVVRQLDSGAEAWAPFPHCCWCPEPGKISTSTSTSFSQQPSPRSQLMSSSIVLRMADFSIFQVSTADQRRTSPKAMISCNKKTLYLPQEMPAIHLEFTEYYFPDGKDYPIPCPNLYVQLNALQLVVDAQSLVWLNLFALDLRHSLVQFMELYKLNDSQKPDEHIDIKVDGLMLKLVIPGDQNQFQPDHPHSISVQTSEMVATNTRHTPGCSRSDLEALLQAFREQPFFTSSTSSSFPVLHPVFQRHAHERDTCLHDVYRGLAPPALSTDALRAPSATDLWALRFTQFWVDYEGPRSHRPSPCVDSFPLTLWLCQPARYVQHQQRPKAAADTGSMPTEVSGRLQRKKLLKEYYSTETLPNQPTNGLHKPFSFDGLKAADSSSIASSSSSSTGDADVQVLIHVQKLLSMQASHSQYVFLLKLQQKLNSLQRTLEQDLQLHGLAQKGTGRTFGACVGLLVSSAEVALLLKPVPTADVDNSPLGSDLSPSGSRATLEVASEAGDSTAGTAQLTCPMEQLLCVDTEIQNQSAPPLLPFSASSQTEKKGSTEEKNAWSCPEEKRNCADGFQEGKELKLEPKALQSEVSLGRTMAVDPMTEPISRDWNDKSQGARLPQSMSSGRLMRDRSHSTFSVAYKNMKSPSLQSLDNISIDSSLLEDYDSLERDDMSISGYKATCDPGAADRATEGMVQDGEDAQSPEAVSATSQSTDERAKDLVSVLVLKVHSVCSSLNVRGDDTTLALEVGQVRTNQLGNVSLRQYLSNHSLGSGSDQEPRSKQLDPEVRLRLVSGPEAAAHSPLAEHNGFLQCQLQAFSADFLMTSLRNLTIFLDDSTSHVLPMEITIRDTHINLKDDGPRDSPSEPEPTPMSLHIHNLLVLRRDDGSFHIGVEHAAQVEPQKMEPVPDNRHITAPEAHGAVDKEPKATQTTPRSPPGPFPTSREKMLMEENECLKLELSKTKMALAEAQMEKDSLLHRMKNIKLNTGGSTS</sequence>
<dbReference type="GO" id="GO:0005737">
    <property type="term" value="C:cytoplasm"/>
    <property type="evidence" value="ECO:0007669"/>
    <property type="project" value="UniProtKB-SubCell"/>
</dbReference>
<feature type="region of interest" description="Disordered" evidence="9">
    <location>
        <begin position="635"/>
        <end position="658"/>
    </location>
</feature>
<feature type="region of interest" description="Disordered" evidence="9">
    <location>
        <begin position="446"/>
        <end position="480"/>
    </location>
</feature>
<dbReference type="PRINTS" id="PR00700">
    <property type="entry name" value="PRTYPHPHTASE"/>
</dbReference>
<accession>A0AAE0QMQ8</accession>
<organism evidence="12 13">
    <name type="scientific">Hemibagrus guttatus</name>
    <dbReference type="NCBI Taxonomy" id="175788"/>
    <lineage>
        <taxon>Eukaryota</taxon>
        <taxon>Metazoa</taxon>
        <taxon>Chordata</taxon>
        <taxon>Craniata</taxon>
        <taxon>Vertebrata</taxon>
        <taxon>Euteleostomi</taxon>
        <taxon>Actinopterygii</taxon>
        <taxon>Neopterygii</taxon>
        <taxon>Teleostei</taxon>
        <taxon>Ostariophysi</taxon>
        <taxon>Siluriformes</taxon>
        <taxon>Bagridae</taxon>
        <taxon>Hemibagrus</taxon>
    </lineage>
</organism>
<evidence type="ECO:0000313" key="13">
    <source>
        <dbReference type="Proteomes" id="UP001274896"/>
    </source>
</evidence>
<dbReference type="PROSITE" id="PS50056">
    <property type="entry name" value="TYR_PHOSPHATASE_2"/>
    <property type="match status" value="1"/>
</dbReference>
<dbReference type="EC" id="3.1.3.48" evidence="2"/>
<dbReference type="InterPro" id="IPR016130">
    <property type="entry name" value="Tyr_Pase_AS"/>
</dbReference>
<keyword evidence="3" id="KW-0963">Cytoplasm</keyword>
<feature type="region of interest" description="Disordered" evidence="9">
    <location>
        <begin position="1764"/>
        <end position="1791"/>
    </location>
</feature>
<dbReference type="Pfam" id="PF00102">
    <property type="entry name" value="Y_phosphatase"/>
    <property type="match status" value="1"/>
</dbReference>
<comment type="subcellular location">
    <subcellularLocation>
        <location evidence="1">Cytoplasm</location>
    </subcellularLocation>
</comment>
<feature type="compositionally biased region" description="Polar residues" evidence="9">
    <location>
        <begin position="541"/>
        <end position="554"/>
    </location>
</feature>
<feature type="region of interest" description="Disordered" evidence="9">
    <location>
        <begin position="2076"/>
        <end position="2104"/>
    </location>
</feature>
<feature type="compositionally biased region" description="Basic and acidic residues" evidence="9">
    <location>
        <begin position="2013"/>
        <end position="2024"/>
    </location>
</feature>
<evidence type="ECO:0000256" key="2">
    <source>
        <dbReference type="ARBA" id="ARBA00013064"/>
    </source>
</evidence>
<evidence type="ECO:0000256" key="3">
    <source>
        <dbReference type="ARBA" id="ARBA00022490"/>
    </source>
</evidence>
<reference evidence="12" key="1">
    <citation type="submission" date="2023-06" db="EMBL/GenBank/DDBJ databases">
        <title>Male Hemibagrus guttatus genome.</title>
        <authorList>
            <person name="Bian C."/>
        </authorList>
    </citation>
    <scope>NUCLEOTIDE SEQUENCE</scope>
    <source>
        <strain evidence="12">Male_cb2023</strain>
        <tissue evidence="12">Muscle</tissue>
    </source>
</reference>
<feature type="region of interest" description="Disordered" evidence="9">
    <location>
        <begin position="511"/>
        <end position="622"/>
    </location>
</feature>
<feature type="region of interest" description="Disordered" evidence="9">
    <location>
        <begin position="1855"/>
        <end position="1874"/>
    </location>
</feature>
<dbReference type="SUPFAM" id="SSF52799">
    <property type="entry name" value="(Phosphotyrosine protein) phosphatases II"/>
    <property type="match status" value="1"/>
</dbReference>